<protein>
    <recommendedName>
        <fullName evidence="9">limulus clotting factor C</fullName>
        <ecNumber evidence="9">3.4.21.84</ecNumber>
    </recommendedName>
</protein>
<comment type="caution">
    <text evidence="14">The sequence shown here is derived from an EMBL/GenBank/DDBJ whole genome shotgun (WGS) entry which is preliminary data.</text>
</comment>
<dbReference type="PROSITE" id="PS00135">
    <property type="entry name" value="TRYPSIN_SER"/>
    <property type="match status" value="1"/>
</dbReference>
<keyword evidence="1" id="KW-0768">Sushi</keyword>
<dbReference type="PROSITE" id="PS00134">
    <property type="entry name" value="TRYPSIN_HIS"/>
    <property type="match status" value="2"/>
</dbReference>
<dbReference type="InterPro" id="IPR018114">
    <property type="entry name" value="TRYPSIN_HIS"/>
</dbReference>
<evidence type="ECO:0000313" key="14">
    <source>
        <dbReference type="EMBL" id="CAG7823757.1"/>
    </source>
</evidence>
<dbReference type="PANTHER" id="PTHR24252:SF18">
    <property type="entry name" value="OVOCHYMASE 1"/>
    <property type="match status" value="1"/>
</dbReference>
<evidence type="ECO:0000256" key="7">
    <source>
        <dbReference type="ARBA" id="ARBA00023157"/>
    </source>
</evidence>
<evidence type="ECO:0000256" key="5">
    <source>
        <dbReference type="ARBA" id="ARBA00022820"/>
    </source>
</evidence>
<dbReference type="GO" id="GO:0004252">
    <property type="term" value="F:serine-type endopeptidase activity"/>
    <property type="evidence" value="ECO:0007669"/>
    <property type="project" value="InterPro"/>
</dbReference>
<dbReference type="SMART" id="SM00020">
    <property type="entry name" value="Tryp_SPc"/>
    <property type="match status" value="1"/>
</dbReference>
<evidence type="ECO:0000256" key="10">
    <source>
        <dbReference type="RuleBase" id="RU363034"/>
    </source>
</evidence>
<dbReference type="GO" id="GO:0006508">
    <property type="term" value="P:proteolysis"/>
    <property type="evidence" value="ECO:0007669"/>
    <property type="project" value="UniProtKB-KW"/>
</dbReference>
<dbReference type="PROSITE" id="PS50240">
    <property type="entry name" value="TRYPSIN_DOM"/>
    <property type="match status" value="2"/>
</dbReference>
<feature type="domain" description="Peptidase S1" evidence="13">
    <location>
        <begin position="675"/>
        <end position="790"/>
    </location>
</feature>
<dbReference type="OrthoDB" id="10061449at2759"/>
<dbReference type="EMBL" id="CAJVCH010530482">
    <property type="protein sequence ID" value="CAG7823757.1"/>
    <property type="molecule type" value="Genomic_DNA"/>
</dbReference>
<gene>
    <name evidence="14" type="ORF">AFUS01_LOCUS33954</name>
</gene>
<dbReference type="Pfam" id="PF00089">
    <property type="entry name" value="Trypsin"/>
    <property type="match status" value="2"/>
</dbReference>
<dbReference type="FunFam" id="2.40.10.10:FF:000120">
    <property type="entry name" value="Putative serine protease"/>
    <property type="match status" value="1"/>
</dbReference>
<name>A0A8J2KUG6_9HEXA</name>
<feature type="region of interest" description="Disordered" evidence="11">
    <location>
        <begin position="88"/>
        <end position="130"/>
    </location>
</feature>
<keyword evidence="15" id="KW-1185">Reference proteome</keyword>
<accession>A0A8J2KUG6</accession>
<evidence type="ECO:0000259" key="13">
    <source>
        <dbReference type="PROSITE" id="PS50240"/>
    </source>
</evidence>
<dbReference type="GO" id="GO:0042381">
    <property type="term" value="P:hemolymph coagulation"/>
    <property type="evidence" value="ECO:0007669"/>
    <property type="project" value="UniProtKB-KW"/>
</dbReference>
<dbReference type="InterPro" id="IPR033116">
    <property type="entry name" value="TRYPSIN_SER"/>
</dbReference>
<dbReference type="CDD" id="cd00190">
    <property type="entry name" value="Tryp_SPc"/>
    <property type="match status" value="1"/>
</dbReference>
<evidence type="ECO:0000256" key="8">
    <source>
        <dbReference type="ARBA" id="ARBA00052079"/>
    </source>
</evidence>
<proteinExistence type="predicted"/>
<feature type="chain" id="PRO_5035204416" description="limulus clotting factor C" evidence="12">
    <location>
        <begin position="28"/>
        <end position="790"/>
    </location>
</feature>
<dbReference type="AlphaFoldDB" id="A0A8J2KUG6"/>
<keyword evidence="5" id="KW-0353">Hemolymph clotting</keyword>
<keyword evidence="3 12" id="KW-0732">Signal</keyword>
<evidence type="ECO:0000256" key="9">
    <source>
        <dbReference type="ARBA" id="ARBA00066707"/>
    </source>
</evidence>
<keyword evidence="6 10" id="KW-0720">Serine protease</keyword>
<evidence type="ECO:0000256" key="2">
    <source>
        <dbReference type="ARBA" id="ARBA00022670"/>
    </source>
</evidence>
<feature type="domain" description="Peptidase S1" evidence="13">
    <location>
        <begin position="448"/>
        <end position="664"/>
    </location>
</feature>
<feature type="signal peptide" evidence="12">
    <location>
        <begin position="1"/>
        <end position="27"/>
    </location>
</feature>
<evidence type="ECO:0000256" key="4">
    <source>
        <dbReference type="ARBA" id="ARBA00022801"/>
    </source>
</evidence>
<comment type="catalytic activity">
    <reaction evidence="8">
        <text>Selective cleavage of 103-Arg-|-Ser-104 and 124-Ile-|-Ile-125 bonds in Limulus clotting factor B to form activated factor B. Cleavage of -Pro-Arg-|-Xaa- bonds in synthetic substrates.</text>
        <dbReference type="EC" id="3.4.21.84"/>
    </reaction>
</comment>
<evidence type="ECO:0000256" key="6">
    <source>
        <dbReference type="ARBA" id="ARBA00022825"/>
    </source>
</evidence>
<keyword evidence="2 10" id="KW-0645">Protease</keyword>
<dbReference type="InterPro" id="IPR001254">
    <property type="entry name" value="Trypsin_dom"/>
</dbReference>
<dbReference type="FunFam" id="2.40.10.10:FF:000068">
    <property type="entry name" value="transmembrane protease serine 2"/>
    <property type="match status" value="1"/>
</dbReference>
<keyword evidence="7" id="KW-1015">Disulfide bond</keyword>
<dbReference type="Proteomes" id="UP000708208">
    <property type="component" value="Unassembled WGS sequence"/>
</dbReference>
<keyword evidence="4 10" id="KW-0378">Hydrolase</keyword>
<evidence type="ECO:0000256" key="3">
    <source>
        <dbReference type="ARBA" id="ARBA00022729"/>
    </source>
</evidence>
<organism evidence="14 15">
    <name type="scientific">Allacma fusca</name>
    <dbReference type="NCBI Taxonomy" id="39272"/>
    <lineage>
        <taxon>Eukaryota</taxon>
        <taxon>Metazoa</taxon>
        <taxon>Ecdysozoa</taxon>
        <taxon>Arthropoda</taxon>
        <taxon>Hexapoda</taxon>
        <taxon>Collembola</taxon>
        <taxon>Symphypleona</taxon>
        <taxon>Sminthuridae</taxon>
        <taxon>Allacma</taxon>
    </lineage>
</organism>
<evidence type="ECO:0000256" key="1">
    <source>
        <dbReference type="ARBA" id="ARBA00022659"/>
    </source>
</evidence>
<evidence type="ECO:0000256" key="11">
    <source>
        <dbReference type="SAM" id="MobiDB-lite"/>
    </source>
</evidence>
<reference evidence="14" key="1">
    <citation type="submission" date="2021-06" db="EMBL/GenBank/DDBJ databases">
        <authorList>
            <person name="Hodson N. C."/>
            <person name="Mongue J. A."/>
            <person name="Jaron S. K."/>
        </authorList>
    </citation>
    <scope>NUCLEOTIDE SEQUENCE</scope>
</reference>
<dbReference type="PANTHER" id="PTHR24252">
    <property type="entry name" value="ACROSIN-RELATED"/>
    <property type="match status" value="1"/>
</dbReference>
<dbReference type="EC" id="3.4.21.84" evidence="9"/>
<evidence type="ECO:0000313" key="15">
    <source>
        <dbReference type="Proteomes" id="UP000708208"/>
    </source>
</evidence>
<sequence>MHCLNEPRILSFLIILIPCFIIGFVSSEDITLTSAISQVVCNQVKDYQETDKIPAPVHFKPRQSLQNGKFRWMKCAGGSCNPFSFMSIKPADPKRGDDDSDEDDAHTSAIPGGGDNSTQDSMPVIAKKKRTDSSRYLKGLTKDIPEFIQQIPPAIELLGGFFDTYPVPEGKKAGPNNGAGFIGRNHGFHSGEERDEFFKRVQAGLGSLQESKKVGGNGAVYQNGIKMITGLIQRAPKGLDQKEYSEDIFESGEDFVTQFDGAINLLEGLYNTGSEGDESSNLNVHQSVGDLFGAEDNEFGAEVDPQNVYKFNVLFQTGLQYMQGLFQKGSNSTEGFPGTLFPKIQAGLEKMQKAVTTGQLKGPGLTSKSTNSTGDNLDLLASGLGAIKGWTSGNPSSSVKIDPVAFFNRSRDLLTAIKELYHLGGLVLKEDGVKLIHPAEPAKAGTRIVGGVESKKYNYPSIVLMKIYNQHQCSGTIISSEWVMSAAHCVDPKNAKYYKFVAAEHNKERKDGHEQERTAEKVFVHPKYSHETDLNDIALFKVSPAFQLNDKVKAAKLPSAKFDAKDGTMIWVAGWGRLVDGGGTPDILQEVSLPIIDTQLCAGFEEGGKDACQGDSGGPMYYIKDNKQGVIGVVSWGEGCADKRYPGVYTKVSAYLDWIQSTMDKAKSGRTVLAPWPKTVQFKYPSVVEIKANGVRICSGAIINKYWILTAAHCATSGVGSLEVIAGRSNRKDETAQEVGVNEIVLHDQYNGITKANDIALLKVTPKLQYAIRSLRPVILPTRGHKPKGM</sequence>
<evidence type="ECO:0000256" key="12">
    <source>
        <dbReference type="SAM" id="SignalP"/>
    </source>
</evidence>